<dbReference type="RefSeq" id="WP_103881687.1">
    <property type="nucleotide sequence ID" value="NZ_FNVG01000021.1"/>
</dbReference>
<reference evidence="3" key="1">
    <citation type="submission" date="2016-10" db="EMBL/GenBank/DDBJ databases">
        <authorList>
            <person name="Varghese N."/>
            <person name="Submissions S."/>
        </authorList>
    </citation>
    <scope>NUCLEOTIDE SEQUENCE [LARGE SCALE GENOMIC DNA]</scope>
    <source>
        <strain evidence="3">CGMCC 1.7062</strain>
    </source>
</reference>
<organism evidence="2 3">
    <name type="scientific">Vibrio hangzhouensis</name>
    <dbReference type="NCBI Taxonomy" id="462991"/>
    <lineage>
        <taxon>Bacteria</taxon>
        <taxon>Pseudomonadati</taxon>
        <taxon>Pseudomonadota</taxon>
        <taxon>Gammaproteobacteria</taxon>
        <taxon>Vibrionales</taxon>
        <taxon>Vibrionaceae</taxon>
        <taxon>Vibrio</taxon>
    </lineage>
</organism>
<dbReference type="InterPro" id="IPR016896">
    <property type="entry name" value="DUF2860"/>
</dbReference>
<name>A0A1H6BBN5_9VIBR</name>
<proteinExistence type="predicted"/>
<dbReference type="Pfam" id="PF11059">
    <property type="entry name" value="DUF2860"/>
    <property type="match status" value="1"/>
</dbReference>
<dbReference type="EMBL" id="FNVG01000021">
    <property type="protein sequence ID" value="SEG58050.1"/>
    <property type="molecule type" value="Genomic_DNA"/>
</dbReference>
<gene>
    <name evidence="2" type="ORF">SAMN04488244_12124</name>
</gene>
<feature type="signal peptide" evidence="1">
    <location>
        <begin position="1"/>
        <end position="21"/>
    </location>
</feature>
<sequence>MKQAWNVTILALALVSQTATAKLSESNGFSGEIALNAAYASKTSNLSNTDDDYRTYTGEAQQDSSALLLPLGNLQYTFGQASNHQLFIGTSRADIAVGTLALEAGYRYQFADRTKISLSLLPTILEGEVWQDPYLLNTARSTTDEKGTAYRLQLNNIAGSLFSVDLAYGKKEVDEERSGAGSSLTEQQQQLLNRNADILYGKFKMMLPVSKGVMLYPSLIYIQQDAQGSAMKNQSYGAELSSFMSAGNHQFALTLTYLNRQYDSANPLFDNTTRADNEWKAFLAYEYPGIFYSNNVSLVAFAGVTDSDSNITFYDEKNWISAVGVNWSF</sequence>
<evidence type="ECO:0000313" key="3">
    <source>
        <dbReference type="Proteomes" id="UP000236721"/>
    </source>
</evidence>
<keyword evidence="3" id="KW-1185">Reference proteome</keyword>
<keyword evidence="1" id="KW-0732">Signal</keyword>
<accession>A0A1H6BBN5</accession>
<feature type="chain" id="PRO_5009293551" description="DUF2860 domain-containing protein" evidence="1">
    <location>
        <begin position="22"/>
        <end position="329"/>
    </location>
</feature>
<evidence type="ECO:0000313" key="2">
    <source>
        <dbReference type="EMBL" id="SEG58050.1"/>
    </source>
</evidence>
<dbReference type="Proteomes" id="UP000236721">
    <property type="component" value="Unassembled WGS sequence"/>
</dbReference>
<dbReference type="PIRSF" id="PIRSF028696">
    <property type="entry name" value="UCP028696"/>
    <property type="match status" value="1"/>
</dbReference>
<evidence type="ECO:0000256" key="1">
    <source>
        <dbReference type="SAM" id="SignalP"/>
    </source>
</evidence>
<protein>
    <recommendedName>
        <fullName evidence="4">DUF2860 domain-containing protein</fullName>
    </recommendedName>
</protein>
<dbReference type="AlphaFoldDB" id="A0A1H6BBN5"/>
<evidence type="ECO:0008006" key="4">
    <source>
        <dbReference type="Google" id="ProtNLM"/>
    </source>
</evidence>
<dbReference type="OrthoDB" id="6199337at2"/>